<feature type="transmembrane region" description="Helical" evidence="8">
    <location>
        <begin position="277"/>
        <end position="297"/>
    </location>
</feature>
<evidence type="ECO:0000313" key="9">
    <source>
        <dbReference type="EMBL" id="OGC28854.1"/>
    </source>
</evidence>
<evidence type="ECO:0000256" key="5">
    <source>
        <dbReference type="ARBA" id="ARBA00022692"/>
    </source>
</evidence>
<dbReference type="Gene3D" id="1.20.120.1780">
    <property type="entry name" value="UbiA prenyltransferase"/>
    <property type="match status" value="1"/>
</dbReference>
<name>A0A1F4T824_UNCSA</name>
<protein>
    <recommendedName>
        <fullName evidence="11">Prenyltransferase</fullName>
    </recommendedName>
</protein>
<dbReference type="Gene3D" id="1.10.357.140">
    <property type="entry name" value="UbiA prenyltransferase"/>
    <property type="match status" value="1"/>
</dbReference>
<evidence type="ECO:0000256" key="1">
    <source>
        <dbReference type="ARBA" id="ARBA00001946"/>
    </source>
</evidence>
<gene>
    <name evidence="9" type="ORF">A3K49_07920</name>
</gene>
<proteinExistence type="inferred from homology"/>
<feature type="transmembrane region" description="Helical" evidence="8">
    <location>
        <begin position="12"/>
        <end position="34"/>
    </location>
</feature>
<keyword evidence="7 8" id="KW-0472">Membrane</keyword>
<evidence type="ECO:0000256" key="6">
    <source>
        <dbReference type="ARBA" id="ARBA00022989"/>
    </source>
</evidence>
<dbReference type="InterPro" id="IPR000537">
    <property type="entry name" value="UbiA_prenyltransferase"/>
</dbReference>
<evidence type="ECO:0000313" key="10">
    <source>
        <dbReference type="Proteomes" id="UP000178602"/>
    </source>
</evidence>
<dbReference type="AlphaFoldDB" id="A0A1F4T824"/>
<dbReference type="NCBIfam" id="NF009511">
    <property type="entry name" value="PRK12871.1"/>
    <property type="match status" value="1"/>
</dbReference>
<keyword evidence="4" id="KW-0808">Transferase</keyword>
<dbReference type="EMBL" id="MEUG01000001">
    <property type="protein sequence ID" value="OGC28854.1"/>
    <property type="molecule type" value="Genomic_DNA"/>
</dbReference>
<organism evidence="9 10">
    <name type="scientific">candidate division WOR-1 bacterium RIFOXYC12_FULL_54_18</name>
    <dbReference type="NCBI Taxonomy" id="1802584"/>
    <lineage>
        <taxon>Bacteria</taxon>
        <taxon>Bacillati</taxon>
        <taxon>Saganbacteria</taxon>
    </lineage>
</organism>
<comment type="subcellular location">
    <subcellularLocation>
        <location evidence="2">Membrane</location>
        <topology evidence="2">Multi-pass membrane protein</topology>
    </subcellularLocation>
</comment>
<evidence type="ECO:0008006" key="11">
    <source>
        <dbReference type="Google" id="ProtNLM"/>
    </source>
</evidence>
<dbReference type="GO" id="GO:0016765">
    <property type="term" value="F:transferase activity, transferring alkyl or aryl (other than methyl) groups"/>
    <property type="evidence" value="ECO:0007669"/>
    <property type="project" value="InterPro"/>
</dbReference>
<dbReference type="InterPro" id="IPR044878">
    <property type="entry name" value="UbiA_sf"/>
</dbReference>
<feature type="transmembrane region" description="Helical" evidence="8">
    <location>
        <begin position="248"/>
        <end position="265"/>
    </location>
</feature>
<evidence type="ECO:0000256" key="7">
    <source>
        <dbReference type="ARBA" id="ARBA00023136"/>
    </source>
</evidence>
<evidence type="ECO:0000256" key="3">
    <source>
        <dbReference type="ARBA" id="ARBA00005985"/>
    </source>
</evidence>
<evidence type="ECO:0000256" key="8">
    <source>
        <dbReference type="SAM" id="Phobius"/>
    </source>
</evidence>
<evidence type="ECO:0000256" key="2">
    <source>
        <dbReference type="ARBA" id="ARBA00004141"/>
    </source>
</evidence>
<dbReference type="InterPro" id="IPR039653">
    <property type="entry name" value="Prenyltransferase"/>
</dbReference>
<evidence type="ECO:0000256" key="4">
    <source>
        <dbReference type="ARBA" id="ARBA00022679"/>
    </source>
</evidence>
<dbReference type="GO" id="GO:0005886">
    <property type="term" value="C:plasma membrane"/>
    <property type="evidence" value="ECO:0007669"/>
    <property type="project" value="TreeGrafter"/>
</dbReference>
<comment type="caution">
    <text evidence="9">The sequence shown here is derived from an EMBL/GenBank/DDBJ whole genome shotgun (WGS) entry which is preliminary data.</text>
</comment>
<comment type="similarity">
    <text evidence="3">Belongs to the UbiA prenyltransferase family.</text>
</comment>
<sequence length="298" mass="32985">MMSQIKAWLDLLRLHFLPAWPAIFCGGLFLGFAVHGGFSLELAVKAVLIAVFGFEAGFILNDLIDVDYDKKDVERDLTKYFRPFHTRPLAAGVISVRSAWVLFGVFMLIAVGLTLSLPFPHSLCVMVIGLYSLPTEAFYQLKKRDQNFPWSQLIGRTDFALFPVAGYLCVAHPDPTALAIFAFFYPLAEAHLGINDLIDVKNDQARGMKTIPILFGINGGKAWIAGFSALHILIAATLLYLFPAVVPAWFLLGFALIFLANIICLQERLPIPKLAALPLIHVTMFIYALSLIVQGFGK</sequence>
<dbReference type="PANTHER" id="PTHR11048">
    <property type="entry name" value="PRENYLTRANSFERASES"/>
    <property type="match status" value="1"/>
</dbReference>
<dbReference type="Pfam" id="PF01040">
    <property type="entry name" value="UbiA"/>
    <property type="match status" value="1"/>
</dbReference>
<reference evidence="9 10" key="1">
    <citation type="journal article" date="2016" name="Nat. Commun.">
        <title>Thousands of microbial genomes shed light on interconnected biogeochemical processes in an aquifer system.</title>
        <authorList>
            <person name="Anantharaman K."/>
            <person name="Brown C.T."/>
            <person name="Hug L.A."/>
            <person name="Sharon I."/>
            <person name="Castelle C.J."/>
            <person name="Probst A.J."/>
            <person name="Thomas B.C."/>
            <person name="Singh A."/>
            <person name="Wilkins M.J."/>
            <person name="Karaoz U."/>
            <person name="Brodie E.L."/>
            <person name="Williams K.H."/>
            <person name="Hubbard S.S."/>
            <person name="Banfield J.F."/>
        </authorList>
    </citation>
    <scope>NUCLEOTIDE SEQUENCE [LARGE SCALE GENOMIC DNA]</scope>
</reference>
<dbReference type="Proteomes" id="UP000178602">
    <property type="component" value="Unassembled WGS sequence"/>
</dbReference>
<feature type="transmembrane region" description="Helical" evidence="8">
    <location>
        <begin position="89"/>
        <end position="113"/>
    </location>
</feature>
<accession>A0A1F4T824</accession>
<dbReference type="PANTHER" id="PTHR11048:SF28">
    <property type="entry name" value="4-HYDROXYBENZOATE POLYPRENYLTRANSFERASE, MITOCHONDRIAL"/>
    <property type="match status" value="1"/>
</dbReference>
<feature type="transmembrane region" description="Helical" evidence="8">
    <location>
        <begin position="46"/>
        <end position="68"/>
    </location>
</feature>
<feature type="transmembrane region" description="Helical" evidence="8">
    <location>
        <begin position="222"/>
        <end position="242"/>
    </location>
</feature>
<comment type="cofactor">
    <cofactor evidence="1">
        <name>Mg(2+)</name>
        <dbReference type="ChEBI" id="CHEBI:18420"/>
    </cofactor>
</comment>
<keyword evidence="6 8" id="KW-1133">Transmembrane helix</keyword>
<keyword evidence="5 8" id="KW-0812">Transmembrane</keyword>
<feature type="transmembrane region" description="Helical" evidence="8">
    <location>
        <begin position="119"/>
        <end position="139"/>
    </location>
</feature>